<dbReference type="GO" id="GO:0003677">
    <property type="term" value="F:DNA binding"/>
    <property type="evidence" value="ECO:0007669"/>
    <property type="project" value="UniProtKB-KW"/>
</dbReference>
<dbReference type="InterPro" id="IPR039420">
    <property type="entry name" value="WalR-like"/>
</dbReference>
<dbReference type="CDD" id="cd06170">
    <property type="entry name" value="LuxR_C_like"/>
    <property type="match status" value="1"/>
</dbReference>
<dbReference type="GO" id="GO:0006355">
    <property type="term" value="P:regulation of DNA-templated transcription"/>
    <property type="evidence" value="ECO:0007669"/>
    <property type="project" value="InterPro"/>
</dbReference>
<dbReference type="GO" id="GO:0000160">
    <property type="term" value="P:phosphorelay signal transduction system"/>
    <property type="evidence" value="ECO:0007669"/>
    <property type="project" value="InterPro"/>
</dbReference>
<proteinExistence type="predicted"/>
<feature type="domain" description="HTH luxR-type" evidence="3">
    <location>
        <begin position="146"/>
        <end position="211"/>
    </location>
</feature>
<dbReference type="PANTHER" id="PTHR43214:SF43">
    <property type="entry name" value="TWO-COMPONENT RESPONSE REGULATOR"/>
    <property type="match status" value="1"/>
</dbReference>
<evidence type="ECO:0000256" key="2">
    <source>
        <dbReference type="ARBA" id="ARBA00023125"/>
    </source>
</evidence>
<dbReference type="PROSITE" id="PS50110">
    <property type="entry name" value="RESPONSE_REGULATORY"/>
    <property type="match status" value="1"/>
</dbReference>
<dbReference type="SUPFAM" id="SSF46894">
    <property type="entry name" value="C-terminal effector domain of the bipartite response regulators"/>
    <property type="match status" value="1"/>
</dbReference>
<evidence type="ECO:0000259" key="4">
    <source>
        <dbReference type="PROSITE" id="PS50110"/>
    </source>
</evidence>
<keyword evidence="1" id="KW-0597">Phosphoprotein</keyword>
<dbReference type="CDD" id="cd17535">
    <property type="entry name" value="REC_NarL-like"/>
    <property type="match status" value="1"/>
</dbReference>
<dbReference type="Pfam" id="PF00196">
    <property type="entry name" value="GerE"/>
    <property type="match status" value="1"/>
</dbReference>
<dbReference type="InterPro" id="IPR011006">
    <property type="entry name" value="CheY-like_superfamily"/>
</dbReference>
<reference evidence="5" key="1">
    <citation type="submission" date="2018-06" db="EMBL/GenBank/DDBJ databases">
        <authorList>
            <person name="Zhirakovskaya E."/>
        </authorList>
    </citation>
    <scope>NUCLEOTIDE SEQUENCE</scope>
</reference>
<organism evidence="5">
    <name type="scientific">hydrothermal vent metagenome</name>
    <dbReference type="NCBI Taxonomy" id="652676"/>
    <lineage>
        <taxon>unclassified sequences</taxon>
        <taxon>metagenomes</taxon>
        <taxon>ecological metagenomes</taxon>
    </lineage>
</organism>
<evidence type="ECO:0000259" key="3">
    <source>
        <dbReference type="PROSITE" id="PS50043"/>
    </source>
</evidence>
<dbReference type="SMART" id="SM00448">
    <property type="entry name" value="REC"/>
    <property type="match status" value="1"/>
</dbReference>
<dbReference type="SMART" id="SM00421">
    <property type="entry name" value="HTH_LUXR"/>
    <property type="match status" value="1"/>
</dbReference>
<sequence length="215" mass="23459">MNEKNNIRVLLVDDHEVVRAGYSRLLEATDGISIVAEATDGGSAYSEYFNHQPDVLVMDLSMPGIGGLEASRRILSKDKNAKILVFSVYENEVFLTRALDLGVLGYISKRSASQVMIEAVRQVATGEVFVGQELMPYLVKARSLTDGDPLTNLTPREFEVFLLLADSKSVADIATLLNLSPKTIGHHTTSIKNKLDVPDIAGLTRLAIRLGLMTA</sequence>
<dbReference type="PROSITE" id="PS50043">
    <property type="entry name" value="HTH_LUXR_2"/>
    <property type="match status" value="1"/>
</dbReference>
<dbReference type="InterPro" id="IPR000792">
    <property type="entry name" value="Tscrpt_reg_LuxR_C"/>
</dbReference>
<evidence type="ECO:0000313" key="5">
    <source>
        <dbReference type="EMBL" id="VAW58727.1"/>
    </source>
</evidence>
<dbReference type="InterPro" id="IPR016032">
    <property type="entry name" value="Sig_transdc_resp-reg_C-effctor"/>
</dbReference>
<dbReference type="PRINTS" id="PR00038">
    <property type="entry name" value="HTHLUXR"/>
</dbReference>
<dbReference type="InterPro" id="IPR001789">
    <property type="entry name" value="Sig_transdc_resp-reg_receiver"/>
</dbReference>
<dbReference type="Pfam" id="PF00072">
    <property type="entry name" value="Response_reg"/>
    <property type="match status" value="1"/>
</dbReference>
<dbReference type="SUPFAM" id="SSF52172">
    <property type="entry name" value="CheY-like"/>
    <property type="match status" value="1"/>
</dbReference>
<dbReference type="EMBL" id="UOFH01000030">
    <property type="protein sequence ID" value="VAW58727.1"/>
    <property type="molecule type" value="Genomic_DNA"/>
</dbReference>
<gene>
    <name evidence="5" type="ORF">MNBD_GAMMA08-2406</name>
</gene>
<protein>
    <submittedName>
        <fullName evidence="5">Two-component transcriptional response regulator, LuxR family</fullName>
    </submittedName>
</protein>
<evidence type="ECO:0000256" key="1">
    <source>
        <dbReference type="ARBA" id="ARBA00022553"/>
    </source>
</evidence>
<dbReference type="InterPro" id="IPR058245">
    <property type="entry name" value="NreC/VraR/RcsB-like_REC"/>
</dbReference>
<name>A0A3B0X769_9ZZZZ</name>
<dbReference type="AlphaFoldDB" id="A0A3B0X769"/>
<dbReference type="Gene3D" id="3.40.50.2300">
    <property type="match status" value="1"/>
</dbReference>
<keyword evidence="2" id="KW-0238">DNA-binding</keyword>
<accession>A0A3B0X769</accession>
<dbReference type="PANTHER" id="PTHR43214">
    <property type="entry name" value="TWO-COMPONENT RESPONSE REGULATOR"/>
    <property type="match status" value="1"/>
</dbReference>
<feature type="domain" description="Response regulatory" evidence="4">
    <location>
        <begin position="8"/>
        <end position="124"/>
    </location>
</feature>